<reference evidence="1 2" key="1">
    <citation type="submission" date="2019-02" db="EMBL/GenBank/DDBJ databases">
        <title>Deep-cultivation of Planctomycetes and their phenomic and genomic characterization uncovers novel biology.</title>
        <authorList>
            <person name="Wiegand S."/>
            <person name="Jogler M."/>
            <person name="Boedeker C."/>
            <person name="Pinto D."/>
            <person name="Vollmers J."/>
            <person name="Rivas-Marin E."/>
            <person name="Kohn T."/>
            <person name="Peeters S.H."/>
            <person name="Heuer A."/>
            <person name="Rast P."/>
            <person name="Oberbeckmann S."/>
            <person name="Bunk B."/>
            <person name="Jeske O."/>
            <person name="Meyerdierks A."/>
            <person name="Storesund J.E."/>
            <person name="Kallscheuer N."/>
            <person name="Luecker S."/>
            <person name="Lage O.M."/>
            <person name="Pohl T."/>
            <person name="Merkel B.J."/>
            <person name="Hornburger P."/>
            <person name="Mueller R.-W."/>
            <person name="Bruemmer F."/>
            <person name="Labrenz M."/>
            <person name="Spormann A.M."/>
            <person name="Op den Camp H."/>
            <person name="Overmann J."/>
            <person name="Amann R."/>
            <person name="Jetten M.S.M."/>
            <person name="Mascher T."/>
            <person name="Medema M.H."/>
            <person name="Devos D.P."/>
            <person name="Kaster A.-K."/>
            <person name="Ovreas L."/>
            <person name="Rohde M."/>
            <person name="Galperin M.Y."/>
            <person name="Jogler C."/>
        </authorList>
    </citation>
    <scope>NUCLEOTIDE SEQUENCE [LARGE SCALE GENOMIC DNA]</scope>
    <source>
        <strain evidence="1 2">V22</strain>
    </source>
</reference>
<dbReference type="Pfam" id="PF13365">
    <property type="entry name" value="Trypsin_2"/>
    <property type="match status" value="1"/>
</dbReference>
<dbReference type="PANTHER" id="PTHR43019">
    <property type="entry name" value="SERINE ENDOPROTEASE DEGS"/>
    <property type="match status" value="1"/>
</dbReference>
<accession>A0A517T3I3</accession>
<dbReference type="PANTHER" id="PTHR43019:SF62">
    <property type="entry name" value="SERINE ENDOPROTEASE DEGS"/>
    <property type="match status" value="1"/>
</dbReference>
<evidence type="ECO:0000313" key="1">
    <source>
        <dbReference type="EMBL" id="QDT62929.1"/>
    </source>
</evidence>
<dbReference type="Gene3D" id="2.40.10.120">
    <property type="match status" value="1"/>
</dbReference>
<keyword evidence="2" id="KW-1185">Reference proteome</keyword>
<keyword evidence="1" id="KW-0645">Protease</keyword>
<dbReference type="AlphaFoldDB" id="A0A517T3I3"/>
<dbReference type="EC" id="3.4.21.107" evidence="1"/>
<dbReference type="GO" id="GO:0008233">
    <property type="term" value="F:peptidase activity"/>
    <property type="evidence" value="ECO:0007669"/>
    <property type="project" value="UniProtKB-KW"/>
</dbReference>
<sequence length="422" mass="46104">MEFVAIHAAFFPRSQRNSGAKMLNSFPKTVLAVAVVATAFVTSQADVALADANVYKTTLKSTAWIIGKTEKGLTTGSGVLVDKERKLVLTNYHVTGDSRSAVVFFPDSKKGTVVADRQHYLDNLKTLGIKGRVISIDRKRDLAMIELTRLPYGVEAIKVAKDSVSPGEDVHSVGNAGATGALWSYTSGTVRAVYKKSFKTKVGPHEFMVVETQNPINSGDSGGPLVNEAGELAGISQAMSPKARLVSYNVDISEVKGFLSEELRPAPRPVPELLERANLEFEKLEAGFYSVEFKKDEDDKDDAEKQVVFVTSEVEYYEKADVRKVWSLAYQTQEELSSEMVMKLLTQNARTKIGAWSIEKTEEGMTLVLFVIKLDAMAVPETLSSAMEYAGKLAVQMGEELAKAATQPKQEAATLDDWLGGK</sequence>
<dbReference type="KEGG" id="chya:V22_01270"/>
<keyword evidence="1" id="KW-0378">Hydrolase</keyword>
<dbReference type="Proteomes" id="UP000319976">
    <property type="component" value="Chromosome"/>
</dbReference>
<organism evidence="1 2">
    <name type="scientific">Calycomorphotria hydatis</name>
    <dbReference type="NCBI Taxonomy" id="2528027"/>
    <lineage>
        <taxon>Bacteria</taxon>
        <taxon>Pseudomonadati</taxon>
        <taxon>Planctomycetota</taxon>
        <taxon>Planctomycetia</taxon>
        <taxon>Planctomycetales</taxon>
        <taxon>Planctomycetaceae</taxon>
        <taxon>Calycomorphotria</taxon>
    </lineage>
</organism>
<proteinExistence type="predicted"/>
<dbReference type="InterPro" id="IPR009003">
    <property type="entry name" value="Peptidase_S1_PA"/>
</dbReference>
<name>A0A517T3I3_9PLAN</name>
<gene>
    <name evidence="1" type="primary">degP_1</name>
    <name evidence="1" type="ORF">V22_01270</name>
</gene>
<dbReference type="SUPFAM" id="SSF50494">
    <property type="entry name" value="Trypsin-like serine proteases"/>
    <property type="match status" value="1"/>
</dbReference>
<dbReference type="EMBL" id="CP036316">
    <property type="protein sequence ID" value="QDT62929.1"/>
    <property type="molecule type" value="Genomic_DNA"/>
</dbReference>
<evidence type="ECO:0000313" key="2">
    <source>
        <dbReference type="Proteomes" id="UP000319976"/>
    </source>
</evidence>
<protein>
    <submittedName>
        <fullName evidence="1">Periplasmic serine endoprotease DegP</fullName>
        <ecNumber evidence="1">3.4.21.107</ecNumber>
    </submittedName>
</protein>
<dbReference type="GO" id="GO:0006508">
    <property type="term" value="P:proteolysis"/>
    <property type="evidence" value="ECO:0007669"/>
    <property type="project" value="UniProtKB-KW"/>
</dbReference>